<dbReference type="Proteomes" id="UP000241890">
    <property type="component" value="Unassembled WGS sequence"/>
</dbReference>
<reference evidence="3 4" key="1">
    <citation type="submission" date="2017-12" db="EMBL/GenBank/DDBJ databases">
        <title>Sequencing, de novo assembly and annotation of complete genome of a new Thraustochytrid species, strain FCC1311.</title>
        <authorList>
            <person name="Sedici K."/>
            <person name="Godart F."/>
            <person name="Aiese Cigliano R."/>
            <person name="Sanseverino W."/>
            <person name="Barakat M."/>
            <person name="Ortet P."/>
            <person name="Marechal E."/>
            <person name="Cagnac O."/>
            <person name="Amato A."/>
        </authorList>
    </citation>
    <scope>NUCLEOTIDE SEQUENCE [LARGE SCALE GENOMIC DNA]</scope>
</reference>
<proteinExistence type="inferred from homology"/>
<dbReference type="SUPFAM" id="SSF47240">
    <property type="entry name" value="Ferritin-like"/>
    <property type="match status" value="1"/>
</dbReference>
<dbReference type="GO" id="GO:0009263">
    <property type="term" value="P:deoxyribonucleotide biosynthetic process"/>
    <property type="evidence" value="ECO:0007669"/>
    <property type="project" value="InterPro"/>
</dbReference>
<dbReference type="InterPro" id="IPR033909">
    <property type="entry name" value="RNR_small"/>
</dbReference>
<evidence type="ECO:0000313" key="3">
    <source>
        <dbReference type="EMBL" id="GBG35061.1"/>
    </source>
</evidence>
<comment type="similarity">
    <text evidence="1">Belongs to the ribonucleoside diphosphate reductase small chain family.</text>
</comment>
<comment type="caution">
    <text evidence="3">The sequence shown here is derived from an EMBL/GenBank/DDBJ whole genome shotgun (WGS) entry which is preliminary data.</text>
</comment>
<dbReference type="OrthoDB" id="10248373at2759"/>
<name>A0A2R5H2J8_9STRA</name>
<keyword evidence="4" id="KW-1185">Reference proteome</keyword>
<evidence type="ECO:0000256" key="2">
    <source>
        <dbReference type="SAM" id="Phobius"/>
    </source>
</evidence>
<dbReference type="AlphaFoldDB" id="A0A2R5H2J8"/>
<accession>A0A2R5H2J8</accession>
<keyword evidence="2" id="KW-0472">Membrane</keyword>
<dbReference type="GO" id="GO:0016491">
    <property type="term" value="F:oxidoreductase activity"/>
    <property type="evidence" value="ECO:0007669"/>
    <property type="project" value="InterPro"/>
</dbReference>
<dbReference type="PANTHER" id="PTHR23409:SF18">
    <property type="entry name" value="RIBONUCLEOSIDE-DIPHOSPHATE REDUCTASE SUBUNIT M2"/>
    <property type="match status" value="1"/>
</dbReference>
<dbReference type="InParanoid" id="A0A2R5H2J8"/>
<gene>
    <name evidence="3" type="ORF">FCC1311_112842</name>
</gene>
<keyword evidence="2" id="KW-0812">Transmembrane</keyword>
<feature type="transmembrane region" description="Helical" evidence="2">
    <location>
        <begin position="166"/>
        <end position="187"/>
    </location>
</feature>
<dbReference type="PANTHER" id="PTHR23409">
    <property type="entry name" value="RIBONUCLEOSIDE-DIPHOSPHATE REDUCTASE SMALL CHAIN"/>
    <property type="match status" value="1"/>
</dbReference>
<organism evidence="3 4">
    <name type="scientific">Hondaea fermentalgiana</name>
    <dbReference type="NCBI Taxonomy" id="2315210"/>
    <lineage>
        <taxon>Eukaryota</taxon>
        <taxon>Sar</taxon>
        <taxon>Stramenopiles</taxon>
        <taxon>Bigyra</taxon>
        <taxon>Labyrinthulomycetes</taxon>
        <taxon>Thraustochytrida</taxon>
        <taxon>Thraustochytriidae</taxon>
        <taxon>Hondaea</taxon>
    </lineage>
</organism>
<keyword evidence="2" id="KW-1133">Transmembrane helix</keyword>
<dbReference type="InterPro" id="IPR009078">
    <property type="entry name" value="Ferritin-like_SF"/>
</dbReference>
<dbReference type="Gene3D" id="1.10.620.20">
    <property type="entry name" value="Ribonucleotide Reductase, subunit A"/>
    <property type="match status" value="1"/>
</dbReference>
<dbReference type="Pfam" id="PF00268">
    <property type="entry name" value="Ribonuc_red_sm"/>
    <property type="match status" value="1"/>
</dbReference>
<dbReference type="InterPro" id="IPR000358">
    <property type="entry name" value="RNR_small_fam"/>
</dbReference>
<evidence type="ECO:0000256" key="1">
    <source>
        <dbReference type="ARBA" id="ARBA00009303"/>
    </source>
</evidence>
<protein>
    <submittedName>
        <fullName evidence="3">Ribonucleoside-diphosphate reductase small subunit</fullName>
    </submittedName>
</protein>
<dbReference type="EMBL" id="BEYU01000272">
    <property type="protein sequence ID" value="GBG35061.1"/>
    <property type="molecule type" value="Genomic_DNA"/>
</dbReference>
<dbReference type="InterPro" id="IPR012348">
    <property type="entry name" value="RNR-like"/>
</dbReference>
<sequence length="327" mass="37929">MSQQDDAYPLVVRDKPSRFSCFPILNPELWRIYKDEALPSTWFADDIDLSNDLKDWKEKLTDNERHFLKHVLCFFAGMDSVVAENLSINFVEELKVLEITMFYQWQAFNEQIHAETYATIIDTYFDDAAEKAFVFDAVRSMPVIAAKAQWALGFSHRESSSFAKRLVAFICLEGIMFAGSFASIFYFRSRGLLRGLSQANDYIQRDETLHVRFAIEVYALLKERLPESEVHEIFRTAVALEETFLTEALPVNLVGLRNGDMVEYIRYVADFWLVHMGYSKIYEANNPLDFMRRSALVTKPNFFEVRATEYQTVSSDKQSLFDEAATF</sequence>
<dbReference type="CDD" id="cd01049">
    <property type="entry name" value="RNRR2"/>
    <property type="match status" value="1"/>
</dbReference>
<evidence type="ECO:0000313" key="4">
    <source>
        <dbReference type="Proteomes" id="UP000241890"/>
    </source>
</evidence>